<sequence>MTAFGIVSPSAEEINNPSKVEGTVTLQYRLDETIQSYTSEIQSPPIVHENFPLHRFAAKALIADLDKKLASISLLGLWKKR</sequence>
<gene>
    <name evidence="1" type="ORF">WMSIL1_LOCUS12332</name>
</gene>
<evidence type="ECO:0000313" key="1">
    <source>
        <dbReference type="EMBL" id="VUZ54181.1"/>
    </source>
</evidence>
<organism evidence="1 2">
    <name type="scientific">Hymenolepis diminuta</name>
    <name type="common">Rat tapeworm</name>
    <dbReference type="NCBI Taxonomy" id="6216"/>
    <lineage>
        <taxon>Eukaryota</taxon>
        <taxon>Metazoa</taxon>
        <taxon>Spiralia</taxon>
        <taxon>Lophotrochozoa</taxon>
        <taxon>Platyhelminthes</taxon>
        <taxon>Cestoda</taxon>
        <taxon>Eucestoda</taxon>
        <taxon>Cyclophyllidea</taxon>
        <taxon>Hymenolepididae</taxon>
        <taxon>Hymenolepis</taxon>
    </lineage>
</organism>
<proteinExistence type="predicted"/>
<dbReference type="AlphaFoldDB" id="A0A564Z3T6"/>
<feature type="non-terminal residue" evidence="1">
    <location>
        <position position="81"/>
    </location>
</feature>
<protein>
    <submittedName>
        <fullName evidence="1">Uncharacterized protein</fullName>
    </submittedName>
</protein>
<keyword evidence="2" id="KW-1185">Reference proteome</keyword>
<evidence type="ECO:0000313" key="2">
    <source>
        <dbReference type="Proteomes" id="UP000321570"/>
    </source>
</evidence>
<dbReference type="EMBL" id="CABIJS010000611">
    <property type="protein sequence ID" value="VUZ54181.1"/>
    <property type="molecule type" value="Genomic_DNA"/>
</dbReference>
<accession>A0A564Z3T6</accession>
<name>A0A564Z3T6_HYMDI</name>
<dbReference type="Proteomes" id="UP000321570">
    <property type="component" value="Unassembled WGS sequence"/>
</dbReference>
<reference evidence="1 2" key="1">
    <citation type="submission" date="2019-07" db="EMBL/GenBank/DDBJ databases">
        <authorList>
            <person name="Jastrzebski P J."/>
            <person name="Paukszto L."/>
            <person name="Jastrzebski P J."/>
        </authorList>
    </citation>
    <scope>NUCLEOTIDE SEQUENCE [LARGE SCALE GENOMIC DNA]</scope>
    <source>
        <strain evidence="1 2">WMS-il1</strain>
    </source>
</reference>